<gene>
    <name evidence="2" type="ORF">QE424_001833</name>
</gene>
<dbReference type="RefSeq" id="WP_307107005.1">
    <property type="nucleotide sequence ID" value="NZ_JAUTAS010000001.1"/>
</dbReference>
<sequence>MKRLITALAVAMAMAMTASPHPAQAAAPSIHVGAMYEYAEPGKGALLKRVRNTGDATAFVRVQISEVRYAGDGTHQEIPVDTSGTAAAAGLIASPSRLIVPAQGQQATRLLVQGDRSTERYYRVRFVPVLPQSEDEFALTDAQRDDYRNELSAGVNVLTGYGVFVIVHPDPSRYDVQTETHDSHVQLRNAGNTTVVLDDIRQCIAQDKAGKCSPSRKVHLLPGRTERFARSAGHLHRFQIVEGDSRKDVLLTR</sequence>
<evidence type="ECO:0000256" key="1">
    <source>
        <dbReference type="SAM" id="SignalP"/>
    </source>
</evidence>
<feature type="signal peptide" evidence="1">
    <location>
        <begin position="1"/>
        <end position="25"/>
    </location>
</feature>
<evidence type="ECO:0000313" key="2">
    <source>
        <dbReference type="EMBL" id="MDQ1108674.1"/>
    </source>
</evidence>
<accession>A0AAP5AH28</accession>
<feature type="chain" id="PRO_5043041656" description="Pilus assembly protein" evidence="1">
    <location>
        <begin position="26"/>
        <end position="253"/>
    </location>
</feature>
<organism evidence="2 3">
    <name type="scientific">Stenotrophomonas rhizophila</name>
    <dbReference type="NCBI Taxonomy" id="216778"/>
    <lineage>
        <taxon>Bacteria</taxon>
        <taxon>Pseudomonadati</taxon>
        <taxon>Pseudomonadota</taxon>
        <taxon>Gammaproteobacteria</taxon>
        <taxon>Lysobacterales</taxon>
        <taxon>Lysobacteraceae</taxon>
        <taxon>Stenotrophomonas</taxon>
    </lineage>
</organism>
<dbReference type="InterPro" id="IPR013783">
    <property type="entry name" value="Ig-like_fold"/>
</dbReference>
<name>A0AAP5AH28_9GAMM</name>
<proteinExistence type="predicted"/>
<dbReference type="AlphaFoldDB" id="A0AAP5AH28"/>
<dbReference type="EMBL" id="JAUTAS010000001">
    <property type="protein sequence ID" value="MDQ1108674.1"/>
    <property type="molecule type" value="Genomic_DNA"/>
</dbReference>
<comment type="caution">
    <text evidence="2">The sequence shown here is derived from an EMBL/GenBank/DDBJ whole genome shotgun (WGS) entry which is preliminary data.</text>
</comment>
<evidence type="ECO:0000313" key="3">
    <source>
        <dbReference type="Proteomes" id="UP001226084"/>
    </source>
</evidence>
<reference evidence="2" key="1">
    <citation type="submission" date="2023-07" db="EMBL/GenBank/DDBJ databases">
        <title>Functional and genomic diversity of the sorghum phyllosphere microbiome.</title>
        <authorList>
            <person name="Shade A."/>
        </authorList>
    </citation>
    <scope>NUCLEOTIDE SEQUENCE</scope>
    <source>
        <strain evidence="2">SORGH_AS_0457</strain>
    </source>
</reference>
<dbReference type="Gene3D" id="2.60.40.10">
    <property type="entry name" value="Immunoglobulins"/>
    <property type="match status" value="1"/>
</dbReference>
<dbReference type="SUPFAM" id="SSF49354">
    <property type="entry name" value="PapD-like"/>
    <property type="match status" value="1"/>
</dbReference>
<dbReference type="Proteomes" id="UP001226084">
    <property type="component" value="Unassembled WGS sequence"/>
</dbReference>
<evidence type="ECO:0008006" key="4">
    <source>
        <dbReference type="Google" id="ProtNLM"/>
    </source>
</evidence>
<keyword evidence="1" id="KW-0732">Signal</keyword>
<protein>
    <recommendedName>
        <fullName evidence="4">Pilus assembly protein</fullName>
    </recommendedName>
</protein>
<dbReference type="InterPro" id="IPR008962">
    <property type="entry name" value="PapD-like_sf"/>
</dbReference>